<evidence type="ECO:0000256" key="4">
    <source>
        <dbReference type="ARBA" id="ARBA00023002"/>
    </source>
</evidence>
<protein>
    <submittedName>
        <fullName evidence="7">FAD dependent oxidoreductase</fullName>
    </submittedName>
</protein>
<gene>
    <name evidence="7" type="ORF">KL86APRO_30057</name>
</gene>
<dbReference type="AlphaFoldDB" id="A0A212KLG3"/>
<organism evidence="7">
    <name type="scientific">uncultured Alphaproteobacteria bacterium</name>
    <dbReference type="NCBI Taxonomy" id="91750"/>
    <lineage>
        <taxon>Bacteria</taxon>
        <taxon>Pseudomonadati</taxon>
        <taxon>Pseudomonadota</taxon>
        <taxon>Alphaproteobacteria</taxon>
        <taxon>environmental samples</taxon>
    </lineage>
</organism>
<feature type="domain" description="FAD dependent oxidoreductase" evidence="6">
    <location>
        <begin position="5"/>
        <end position="363"/>
    </location>
</feature>
<keyword evidence="3" id="KW-0274">FAD</keyword>
<accession>A0A212KLG3</accession>
<evidence type="ECO:0000259" key="6">
    <source>
        <dbReference type="Pfam" id="PF01266"/>
    </source>
</evidence>
<reference evidence="7" key="1">
    <citation type="submission" date="2016-04" db="EMBL/GenBank/DDBJ databases">
        <authorList>
            <person name="Evans L.H."/>
            <person name="Alamgir A."/>
            <person name="Owens N."/>
            <person name="Weber N.D."/>
            <person name="Virtaneva K."/>
            <person name="Barbian K."/>
            <person name="Babar A."/>
            <person name="Rosenke K."/>
        </authorList>
    </citation>
    <scope>NUCLEOTIDE SEQUENCE</scope>
    <source>
        <strain evidence="7">86</strain>
    </source>
</reference>
<evidence type="ECO:0000313" key="7">
    <source>
        <dbReference type="EMBL" id="SBW12507.1"/>
    </source>
</evidence>
<keyword evidence="4" id="KW-0560">Oxidoreductase</keyword>
<keyword evidence="2" id="KW-0285">Flavoprotein</keyword>
<dbReference type="InterPro" id="IPR006076">
    <property type="entry name" value="FAD-dep_OxRdtase"/>
</dbReference>
<comment type="similarity">
    <text evidence="5">Belongs to the L2HGDH family.</text>
</comment>
<dbReference type="PANTHER" id="PTHR43104">
    <property type="entry name" value="L-2-HYDROXYGLUTARATE DEHYDROGENASE, MITOCHONDRIAL"/>
    <property type="match status" value="1"/>
</dbReference>
<comment type="cofactor">
    <cofactor evidence="1">
        <name>FAD</name>
        <dbReference type="ChEBI" id="CHEBI:57692"/>
    </cofactor>
</comment>
<dbReference type="Pfam" id="PF01266">
    <property type="entry name" value="DAO"/>
    <property type="match status" value="1"/>
</dbReference>
<dbReference type="SUPFAM" id="SSF51905">
    <property type="entry name" value="FAD/NAD(P)-binding domain"/>
    <property type="match status" value="1"/>
</dbReference>
<name>A0A212KLG3_9PROT</name>
<dbReference type="Gene3D" id="3.30.9.10">
    <property type="entry name" value="D-Amino Acid Oxidase, subunit A, domain 2"/>
    <property type="match status" value="1"/>
</dbReference>
<dbReference type="PANTHER" id="PTHR43104:SF4">
    <property type="entry name" value="L-2-HYDROXYGLUTARATE DEHYDROGENASE, MITOCHONDRIAL"/>
    <property type="match status" value="1"/>
</dbReference>
<evidence type="ECO:0000256" key="1">
    <source>
        <dbReference type="ARBA" id="ARBA00001974"/>
    </source>
</evidence>
<sequence length="370" mass="37853">MDSLDAVVIGAGVVGLATARALARAGREVTIVERAASFGTGTSSRNSEVLHAGLYYPPDSLRARVCSPGRNALYAYCAERGIPHKRIGKLLVACSEDEAARLPTIQAQAEANGAEGLRLLSAAEARALEPELTCAAALLSPATGIVDSHALMLALLADAEAAGATLAVETPVESLAAHPGGGAVLACAGGFAVHARLLVNAAGLDACRLAAGCWSAAAPACPRAYMAKGNYFALSVRAPFARLVYPLPQPGGLGVHLTLDLGGHARFGPDVEWIDRESYAVDPARAERFYPAIRRYWPGLPDGALAPDTAGIRPKIVPEGAPAQDFFVAGAETHGVPGVVHLLGIESPGLTSCLALADLVAARVAVGAAV</sequence>
<dbReference type="InterPro" id="IPR036188">
    <property type="entry name" value="FAD/NAD-bd_sf"/>
</dbReference>
<dbReference type="EMBL" id="FLUO01000003">
    <property type="protein sequence ID" value="SBW12507.1"/>
    <property type="molecule type" value="Genomic_DNA"/>
</dbReference>
<evidence type="ECO:0000256" key="2">
    <source>
        <dbReference type="ARBA" id="ARBA00022630"/>
    </source>
</evidence>
<evidence type="ECO:0000256" key="5">
    <source>
        <dbReference type="ARBA" id="ARBA00037941"/>
    </source>
</evidence>
<evidence type="ECO:0000256" key="3">
    <source>
        <dbReference type="ARBA" id="ARBA00022827"/>
    </source>
</evidence>
<dbReference type="GO" id="GO:0047545">
    <property type="term" value="F:(S)-2-hydroxyglutarate dehydrogenase activity"/>
    <property type="evidence" value="ECO:0007669"/>
    <property type="project" value="TreeGrafter"/>
</dbReference>
<dbReference type="Gene3D" id="3.50.50.60">
    <property type="entry name" value="FAD/NAD(P)-binding domain"/>
    <property type="match status" value="1"/>
</dbReference>
<proteinExistence type="inferred from homology"/>